<protein>
    <submittedName>
        <fullName evidence="2">Restriction system protein</fullName>
    </submittedName>
</protein>
<feature type="domain" description="Restriction endonuclease type IV Mrr" evidence="1">
    <location>
        <begin position="664"/>
        <end position="772"/>
    </location>
</feature>
<sequence>MYWLFDDETRESVRKTVELLVESLSTVSGSTQSDQLFPYVGRKDFRKASIVVDTLSAASDTIVDPFSGSGIFTYAAVAQKRNILSNEWEPFAHRMSTAPWRVPASAKVTTARNKLVDRLTPRMNYLYRAICPCGHEHVIDTQFFDRSPLRFRDVTPHPRLGRNGETVTYRRARRCPICRTTEKFFDADDQRHLDEISSIELSPKYRTLFAQPLIKNSRINLSDNWTTYGNLFPHRSKLALADIWDAITDLEEESVQLFFQDAFLAIIPQAKYKDYRSKSQDMHVPEVQLREVNIMFRFLESIERRDSRLREYEFSTPSGVSPISCADFRAFMSNLEPKSAQLVLTDPPWSDGNAYFEKAQLYHPWLDYSLADDLERLDGEMVVTDAPSRSVEHGEDRWWVDMAQFLGCAASVTRDLGYLAMYFRPIPVRRWLENLNKLKLQARIAGFEPLLTVDVSGDDPSMRIQQSASFVFSQDMVFVFLKLPEALRRRFVGDLDLDHLAYVTAARLQEAKAMPFSEFEWRREFSRRVLDEGVPEVNLPANEHVVSELFERYTREVQPGLFLIQTQTPFAGQLFDVPAAERLFAYVPTVVRELTQDGSSFTYEKFLLRLAAYVENGTRMLIQEVQGVDMRAILAPYATASEDGRVFVKREIPRLPAGISQVMELNPSQFEQFAAELLKRQGFTDVAVQGGSGDRGVDIVAKDSFGVSIVVQCKRYIGNVSATPVQRLHSFAVTRGAGRRMVVTTSGYTRDARDEAVRTDTELIDGSRLEELVAHLMPEFAKGVGPQ</sequence>
<accession>A0A846REK2</accession>
<gene>
    <name evidence="2" type="ORF">BJ994_000539</name>
</gene>
<dbReference type="EMBL" id="JAATJL010000001">
    <property type="protein sequence ID" value="NJC21463.1"/>
    <property type="molecule type" value="Genomic_DNA"/>
</dbReference>
<dbReference type="InterPro" id="IPR011856">
    <property type="entry name" value="tRNA_endonuc-like_dom_sf"/>
</dbReference>
<evidence type="ECO:0000313" key="2">
    <source>
        <dbReference type="EMBL" id="NJC21463.1"/>
    </source>
</evidence>
<dbReference type="PROSITE" id="PS00092">
    <property type="entry name" value="N6_MTASE"/>
    <property type="match status" value="1"/>
</dbReference>
<dbReference type="Gene3D" id="3.40.1350.10">
    <property type="match status" value="1"/>
</dbReference>
<dbReference type="GO" id="GO:0003677">
    <property type="term" value="F:DNA binding"/>
    <property type="evidence" value="ECO:0007669"/>
    <property type="project" value="InterPro"/>
</dbReference>
<evidence type="ECO:0000313" key="3">
    <source>
        <dbReference type="Proteomes" id="UP000547458"/>
    </source>
</evidence>
<dbReference type="InterPro" id="IPR011335">
    <property type="entry name" value="Restrct_endonuc-II-like"/>
</dbReference>
<name>A0A846REK2_9MICC</name>
<keyword evidence="3" id="KW-1185">Reference proteome</keyword>
<dbReference type="GO" id="GO:0015666">
    <property type="term" value="F:restriction endodeoxyribonuclease activity"/>
    <property type="evidence" value="ECO:0007669"/>
    <property type="project" value="TreeGrafter"/>
</dbReference>
<reference evidence="2 3" key="1">
    <citation type="submission" date="2020-03" db="EMBL/GenBank/DDBJ databases">
        <title>Sequencing the genomes of 1000 actinobacteria strains.</title>
        <authorList>
            <person name="Klenk H.-P."/>
        </authorList>
    </citation>
    <scope>NUCLEOTIDE SEQUENCE [LARGE SCALE GENOMIC DNA]</scope>
    <source>
        <strain evidence="2 3">DSM 16403</strain>
    </source>
</reference>
<organism evidence="2 3">
    <name type="scientific">Arthrobacter pigmenti</name>
    <dbReference type="NCBI Taxonomy" id="271432"/>
    <lineage>
        <taxon>Bacteria</taxon>
        <taxon>Bacillati</taxon>
        <taxon>Actinomycetota</taxon>
        <taxon>Actinomycetes</taxon>
        <taxon>Micrococcales</taxon>
        <taxon>Micrococcaceae</taxon>
        <taxon>Arthrobacter</taxon>
    </lineage>
</organism>
<proteinExistence type="predicted"/>
<dbReference type="AlphaFoldDB" id="A0A846REK2"/>
<dbReference type="RefSeq" id="WP_167991224.1">
    <property type="nucleotide sequence ID" value="NZ_JAATJL010000001.1"/>
</dbReference>
<dbReference type="SUPFAM" id="SSF52980">
    <property type="entry name" value="Restriction endonuclease-like"/>
    <property type="match status" value="1"/>
</dbReference>
<dbReference type="Proteomes" id="UP000547458">
    <property type="component" value="Unassembled WGS sequence"/>
</dbReference>
<dbReference type="SUPFAM" id="SSF53335">
    <property type="entry name" value="S-adenosyl-L-methionine-dependent methyltransferases"/>
    <property type="match status" value="2"/>
</dbReference>
<dbReference type="Pfam" id="PF04471">
    <property type="entry name" value="Mrr_cat"/>
    <property type="match status" value="1"/>
</dbReference>
<dbReference type="InterPro" id="IPR029063">
    <property type="entry name" value="SAM-dependent_MTases_sf"/>
</dbReference>
<dbReference type="GO" id="GO:0009307">
    <property type="term" value="P:DNA restriction-modification system"/>
    <property type="evidence" value="ECO:0007669"/>
    <property type="project" value="InterPro"/>
</dbReference>
<comment type="caution">
    <text evidence="2">The sequence shown here is derived from an EMBL/GenBank/DDBJ whole genome shotgun (WGS) entry which is preliminary data.</text>
</comment>
<dbReference type="PANTHER" id="PTHR30015:SF7">
    <property type="entry name" value="TYPE IV METHYL-DIRECTED RESTRICTION ENZYME ECOKMRR"/>
    <property type="match status" value="1"/>
</dbReference>
<dbReference type="InterPro" id="IPR052906">
    <property type="entry name" value="Type_IV_Methyl-Rstrct_Enzyme"/>
</dbReference>
<dbReference type="GO" id="GO:0008168">
    <property type="term" value="F:methyltransferase activity"/>
    <property type="evidence" value="ECO:0007669"/>
    <property type="project" value="InterPro"/>
</dbReference>
<dbReference type="Gene3D" id="3.40.50.150">
    <property type="entry name" value="Vaccinia Virus protein VP39"/>
    <property type="match status" value="1"/>
</dbReference>
<dbReference type="PANTHER" id="PTHR30015">
    <property type="entry name" value="MRR RESTRICTION SYSTEM PROTEIN"/>
    <property type="match status" value="1"/>
</dbReference>
<dbReference type="InterPro" id="IPR002052">
    <property type="entry name" value="DNA_methylase_N6_adenine_CS"/>
</dbReference>
<dbReference type="GO" id="GO:0032259">
    <property type="term" value="P:methylation"/>
    <property type="evidence" value="ECO:0007669"/>
    <property type="project" value="InterPro"/>
</dbReference>
<evidence type="ECO:0000259" key="1">
    <source>
        <dbReference type="Pfam" id="PF04471"/>
    </source>
</evidence>
<dbReference type="InterPro" id="IPR007560">
    <property type="entry name" value="Restrct_endonuc_IV_Mrr"/>
</dbReference>